<dbReference type="InterPro" id="IPR001314">
    <property type="entry name" value="Peptidase_S1A"/>
</dbReference>
<keyword evidence="2" id="KW-0677">Repeat</keyword>
<dbReference type="InterPro" id="IPR013519">
    <property type="entry name" value="Int_alpha_beta-p"/>
</dbReference>
<dbReference type="Proteomes" id="UP000280501">
    <property type="component" value="Unassembled WGS sequence"/>
</dbReference>
<dbReference type="InterPro" id="IPR013517">
    <property type="entry name" value="FG-GAP"/>
</dbReference>
<comment type="caution">
    <text evidence="6">The sequence shown here is derived from an EMBL/GenBank/DDBJ whole genome shotgun (WGS) entry which is preliminary data.</text>
</comment>
<dbReference type="GO" id="GO:0004252">
    <property type="term" value="F:serine-type endopeptidase activity"/>
    <property type="evidence" value="ECO:0007669"/>
    <property type="project" value="InterPro"/>
</dbReference>
<dbReference type="SUPFAM" id="SSF50494">
    <property type="entry name" value="Trypsin-like serine proteases"/>
    <property type="match status" value="1"/>
</dbReference>
<protein>
    <submittedName>
        <fullName evidence="6">Trypsin</fullName>
    </submittedName>
</protein>
<dbReference type="Gene3D" id="2.40.10.10">
    <property type="entry name" value="Trypsin-like serine proteases"/>
    <property type="match status" value="1"/>
</dbReference>
<evidence type="ECO:0000256" key="4">
    <source>
        <dbReference type="SAM" id="SignalP"/>
    </source>
</evidence>
<dbReference type="Gene3D" id="2.130.10.130">
    <property type="entry name" value="Integrin alpha, N-terminal"/>
    <property type="match status" value="2"/>
</dbReference>
<dbReference type="PRINTS" id="PR00722">
    <property type="entry name" value="CHYMOTRYPSIN"/>
</dbReference>
<keyword evidence="7" id="KW-1185">Reference proteome</keyword>
<gene>
    <name evidence="6" type="ORF">EDD34_2615</name>
</gene>
<feature type="chain" id="PRO_5038750355" evidence="4">
    <location>
        <begin position="31"/>
        <end position="731"/>
    </location>
</feature>
<dbReference type="AlphaFoldDB" id="A0A3N4Z9B4"/>
<dbReference type="InterPro" id="IPR028994">
    <property type="entry name" value="Integrin_alpha_N"/>
</dbReference>
<evidence type="ECO:0000256" key="3">
    <source>
        <dbReference type="ARBA" id="ARBA00023180"/>
    </source>
</evidence>
<dbReference type="RefSeq" id="WP_123814955.1">
    <property type="nucleotide sequence ID" value="NZ_RKQZ01000001.1"/>
</dbReference>
<reference evidence="6 7" key="1">
    <citation type="submission" date="2018-11" db="EMBL/GenBank/DDBJ databases">
        <title>Sequencing the genomes of 1000 actinobacteria strains.</title>
        <authorList>
            <person name="Klenk H.-P."/>
        </authorList>
    </citation>
    <scope>NUCLEOTIDE SEQUENCE [LARGE SCALE GENOMIC DNA]</scope>
    <source>
        <strain evidence="6 7">DSM 15700</strain>
    </source>
</reference>
<evidence type="ECO:0000259" key="5">
    <source>
        <dbReference type="PROSITE" id="PS50240"/>
    </source>
</evidence>
<dbReference type="SMART" id="SM00191">
    <property type="entry name" value="Int_alpha"/>
    <property type="match status" value="4"/>
</dbReference>
<dbReference type="OrthoDB" id="8611574at2"/>
<dbReference type="InterPro" id="IPR009003">
    <property type="entry name" value="Peptidase_S1_PA"/>
</dbReference>
<dbReference type="Pfam" id="PF00089">
    <property type="entry name" value="Trypsin"/>
    <property type="match status" value="1"/>
</dbReference>
<accession>A0A3N4Z9B4</accession>
<sequence length="731" mass="74020">MNRFRKVVPVGAVAVAGLLLPMVTVPPAAAVVGAEDTAHAFTARLDIGSGQRACGASLVDPDWVLTAASCFADDPELGLEVPTGQPALATTATIGRTDLTTTGGEEREIVELVPHESRDLVLGRLARPVSSVSPVALATSAPAPGEQLTLPGYGRTADEWAPLHLHAGTFAVDSVTADEVALTGQDGAAVCAGDTGGPAVRGSGSAVELVAVNSRSWQGGCFGIDEAETRTGAVDTRVDDLGDWVADTAGAPEITDFNCDGIADVAIADPDATVGGDARAGLVRVIYGGGQGSVEISQDSPGVAGGSEPNDRFGYSLATYDRNLDGCTDLVVGTPYEHLSGASDTGWVEVIHGDRDGLTHGPADVTYRQGHGDGSLLASAEEDGDVMGHSLAAGHTGDGTPWLLIGIPGEDLRGEVDGGSTIYIQGDRPSKAVHQDIEGISGGVEEGDRFGTAVAGDSNFIVIGTPNEAIGSAADAGLVHVLSHDLRSDGRPTQVAAFHEDTPGVNGAVETDDAFGAAVDVVEYRPEGAAAATDSILAVGSPGESLYKEGTEIERLGAGRVLTFHVTAGGTWSQIGDIGQQKPGVAGGVETDDHFGAEVVVANTAPREVGTPATMLLAVGVPDEDLESQPDTGAVQVFSLWGAPGDRDRWIQAGSYGLPGTPGADERLGNVLTATGDHLYLGMPNGPSAYGAVHALPWANLAVGADLPVTSYQPGTGGLPAAGVSFGSAIG</sequence>
<dbReference type="PROSITE" id="PS50240">
    <property type="entry name" value="TRYPSIN_DOM"/>
    <property type="match status" value="1"/>
</dbReference>
<dbReference type="GO" id="GO:0006508">
    <property type="term" value="P:proteolysis"/>
    <property type="evidence" value="ECO:0007669"/>
    <property type="project" value="InterPro"/>
</dbReference>
<dbReference type="SMART" id="SM00020">
    <property type="entry name" value="Tryp_SPc"/>
    <property type="match status" value="1"/>
</dbReference>
<feature type="domain" description="Peptidase S1" evidence="5">
    <location>
        <begin position="31"/>
        <end position="250"/>
    </location>
</feature>
<dbReference type="Pfam" id="PF01839">
    <property type="entry name" value="FG-GAP"/>
    <property type="match status" value="1"/>
</dbReference>
<keyword evidence="3" id="KW-0325">Glycoprotein</keyword>
<dbReference type="PROSITE" id="PS51470">
    <property type="entry name" value="FG_GAP"/>
    <property type="match status" value="1"/>
</dbReference>
<name>A0A3N4Z9B4_9MICO</name>
<proteinExistence type="predicted"/>
<dbReference type="SUPFAM" id="SSF69318">
    <property type="entry name" value="Integrin alpha N-terminal domain"/>
    <property type="match status" value="1"/>
</dbReference>
<dbReference type="PANTHER" id="PTHR36220:SF1">
    <property type="entry name" value="GAMMA TUBULIN COMPLEX COMPONENT C-TERMINAL DOMAIN-CONTAINING PROTEIN"/>
    <property type="match status" value="1"/>
</dbReference>
<feature type="signal peptide" evidence="4">
    <location>
        <begin position="1"/>
        <end position="30"/>
    </location>
</feature>
<dbReference type="PANTHER" id="PTHR36220">
    <property type="entry name" value="UNNAMED PRODUCT"/>
    <property type="match status" value="1"/>
</dbReference>
<dbReference type="InterPro" id="IPR001254">
    <property type="entry name" value="Trypsin_dom"/>
</dbReference>
<evidence type="ECO:0000256" key="2">
    <source>
        <dbReference type="ARBA" id="ARBA00022737"/>
    </source>
</evidence>
<keyword evidence="1 4" id="KW-0732">Signal</keyword>
<evidence type="ECO:0000256" key="1">
    <source>
        <dbReference type="ARBA" id="ARBA00022729"/>
    </source>
</evidence>
<evidence type="ECO:0000313" key="6">
    <source>
        <dbReference type="EMBL" id="RPF21972.1"/>
    </source>
</evidence>
<evidence type="ECO:0000313" key="7">
    <source>
        <dbReference type="Proteomes" id="UP000280501"/>
    </source>
</evidence>
<organism evidence="6 7">
    <name type="scientific">Myceligenerans xiligouense</name>
    <dbReference type="NCBI Taxonomy" id="253184"/>
    <lineage>
        <taxon>Bacteria</taxon>
        <taxon>Bacillati</taxon>
        <taxon>Actinomycetota</taxon>
        <taxon>Actinomycetes</taxon>
        <taxon>Micrococcales</taxon>
        <taxon>Promicromonosporaceae</taxon>
        <taxon>Myceligenerans</taxon>
    </lineage>
</organism>
<dbReference type="InterPro" id="IPR043504">
    <property type="entry name" value="Peptidase_S1_PA_chymotrypsin"/>
</dbReference>
<dbReference type="EMBL" id="RKQZ01000001">
    <property type="protein sequence ID" value="RPF21972.1"/>
    <property type="molecule type" value="Genomic_DNA"/>
</dbReference>